<dbReference type="InterPro" id="IPR000182">
    <property type="entry name" value="GNAT_dom"/>
</dbReference>
<dbReference type="Gene3D" id="3.40.33.10">
    <property type="entry name" value="CAP"/>
    <property type="match status" value="1"/>
</dbReference>
<dbReference type="InterPro" id="IPR014044">
    <property type="entry name" value="CAP_dom"/>
</dbReference>
<dbReference type="SUPFAM" id="SSF55729">
    <property type="entry name" value="Acyl-CoA N-acyltransferases (Nat)"/>
    <property type="match status" value="1"/>
</dbReference>
<evidence type="ECO:0000259" key="2">
    <source>
        <dbReference type="PROSITE" id="PS51186"/>
    </source>
</evidence>
<protein>
    <recommendedName>
        <fullName evidence="2">N-acetyltransferase domain-containing protein</fullName>
    </recommendedName>
</protein>
<dbReference type="SUPFAM" id="SSF55797">
    <property type="entry name" value="PR-1-like"/>
    <property type="match status" value="1"/>
</dbReference>
<dbReference type="PANTHER" id="PTHR13947:SF37">
    <property type="entry name" value="LD18367P"/>
    <property type="match status" value="1"/>
</dbReference>
<dbReference type="Pfam" id="PF00188">
    <property type="entry name" value="CAP"/>
    <property type="match status" value="1"/>
</dbReference>
<dbReference type="Gene3D" id="3.40.630.30">
    <property type="match status" value="1"/>
</dbReference>
<dbReference type="Pfam" id="PF13508">
    <property type="entry name" value="Acetyltransf_7"/>
    <property type="match status" value="1"/>
</dbReference>
<dbReference type="SMART" id="SM00198">
    <property type="entry name" value="SCP"/>
    <property type="match status" value="1"/>
</dbReference>
<dbReference type="InterPro" id="IPR050769">
    <property type="entry name" value="NAT_camello-type"/>
</dbReference>
<evidence type="ECO:0000313" key="3">
    <source>
        <dbReference type="EMBL" id="KAK1744461.1"/>
    </source>
</evidence>
<accession>A0AAD9DE93</accession>
<comment type="caution">
    <text evidence="3">The sequence shown here is derived from an EMBL/GenBank/DDBJ whole genome shotgun (WGS) entry which is preliminary data.</text>
</comment>
<dbReference type="PANTHER" id="PTHR13947">
    <property type="entry name" value="GNAT FAMILY N-ACETYLTRANSFERASE"/>
    <property type="match status" value="1"/>
</dbReference>
<evidence type="ECO:0000256" key="1">
    <source>
        <dbReference type="ARBA" id="ARBA00022679"/>
    </source>
</evidence>
<dbReference type="Proteomes" id="UP001224775">
    <property type="component" value="Unassembled WGS sequence"/>
</dbReference>
<reference evidence="3" key="1">
    <citation type="submission" date="2023-06" db="EMBL/GenBank/DDBJ databases">
        <title>Survivors Of The Sea: Transcriptome response of Skeletonema marinoi to long-term dormancy.</title>
        <authorList>
            <person name="Pinder M.I.M."/>
            <person name="Kourtchenko O."/>
            <person name="Robertson E.K."/>
            <person name="Larsson T."/>
            <person name="Maumus F."/>
            <person name="Osuna-Cruz C.M."/>
            <person name="Vancaester E."/>
            <person name="Stenow R."/>
            <person name="Vandepoele K."/>
            <person name="Ploug H."/>
            <person name="Bruchert V."/>
            <person name="Godhe A."/>
            <person name="Topel M."/>
        </authorList>
    </citation>
    <scope>NUCLEOTIDE SEQUENCE</scope>
    <source>
        <strain evidence="3">R05AC</strain>
    </source>
</reference>
<organism evidence="3 4">
    <name type="scientific">Skeletonema marinoi</name>
    <dbReference type="NCBI Taxonomy" id="267567"/>
    <lineage>
        <taxon>Eukaryota</taxon>
        <taxon>Sar</taxon>
        <taxon>Stramenopiles</taxon>
        <taxon>Ochrophyta</taxon>
        <taxon>Bacillariophyta</taxon>
        <taxon>Coscinodiscophyceae</taxon>
        <taxon>Thalassiosirophycidae</taxon>
        <taxon>Thalassiosirales</taxon>
        <taxon>Skeletonemataceae</taxon>
        <taxon>Skeletonema</taxon>
        <taxon>Skeletonema marinoi-dohrnii complex</taxon>
    </lineage>
</organism>
<feature type="domain" description="N-acetyltransferase" evidence="2">
    <location>
        <begin position="194"/>
        <end position="369"/>
    </location>
</feature>
<dbReference type="InterPro" id="IPR035940">
    <property type="entry name" value="CAP_sf"/>
</dbReference>
<sequence length="851" mass="95146">MDFRDICKDNLLLKKALDSTGFDPSQPTIFFRNCMFACLEPMLPTQTGQHHDSTNKKQLLSVKESYARDYANQFLGKLNRGTSSSSSADDDVFHPLGSNRETIIARFISCGFSIKAVAKVACTRRLSAKEPFDEHAALALNLDCYAVACAFGGSNDGDVRSLLPWLDQSLNNSLSTIKITTIADSSQDTLVGDLYGRIYTHLYNKYPAIRKMVKSALKTDFMADSTDDSSAIQNRFKARGGEFWIALDMESFEVVGCIGVRRRKTKECEDEDDKGGPSSPFSVVEYEVQRLAVDDKHRGKGIGKRLLNAVYEYSLRQGILEKKKKKGVSVKLLAVTPEALVNANNLYNAFGFIKEESFEGEVYMYGSRRYDMTTGTVNLSNQRAHKRLMDASATMMRLPTIVTLLTLVSAILSAASADNSKDADAIGQSGSLRGAGTDTSIHQSLLKAIEADELGEFDASDLVLQEPLPDQNDRELGLCGDDAKVFKVDLTTGNDGSGTSWRFFRYDDSTKKWSRVGIGPDGVVAYDGKTRYVQRICVDPATYAFVMRETKGQSFSYSCSFKGSKIFEKESSFSGRKVHYFSYTEENSSSPTPKPINPNIGGRLADCNWNERLFTISLQADQYGNEISWILKDQAGNTKLQSSRTYKNFETDTVEACISAGAYQLIMMDSYGDGITDKGYYRIYIDGVLTFQGGKNYKTKTHAFVFGPQDMTDRDQQWLDSHNTRRETWHRAYGKSFVPLKWSASLKRSSQQWAKELLKTCGQSLYHDPNNKKYGENLASNSGSGSWANVKSTESIVGRFVEWEQDWKWPRNAHLTQVLWRGTDHVGCAEMAKDLGMGRNVMFKLSLYPSR</sequence>
<dbReference type="CDD" id="cd04301">
    <property type="entry name" value="NAT_SF"/>
    <property type="match status" value="1"/>
</dbReference>
<dbReference type="Gene3D" id="3.40.50.150">
    <property type="entry name" value="Vaccinia Virus protein VP39"/>
    <property type="match status" value="1"/>
</dbReference>
<dbReference type="GO" id="GO:0008080">
    <property type="term" value="F:N-acetyltransferase activity"/>
    <property type="evidence" value="ECO:0007669"/>
    <property type="project" value="InterPro"/>
</dbReference>
<keyword evidence="4" id="KW-1185">Reference proteome</keyword>
<dbReference type="AlphaFoldDB" id="A0AAD9DE93"/>
<dbReference type="PROSITE" id="PS51186">
    <property type="entry name" value="GNAT"/>
    <property type="match status" value="1"/>
</dbReference>
<dbReference type="InterPro" id="IPR029063">
    <property type="entry name" value="SAM-dependent_MTases_sf"/>
</dbReference>
<name>A0AAD9DE93_9STRA</name>
<gene>
    <name evidence="3" type="ORF">QTG54_004994</name>
</gene>
<keyword evidence="1" id="KW-0808">Transferase</keyword>
<dbReference type="EMBL" id="JATAAI010000007">
    <property type="protein sequence ID" value="KAK1744461.1"/>
    <property type="molecule type" value="Genomic_DNA"/>
</dbReference>
<dbReference type="InterPro" id="IPR016181">
    <property type="entry name" value="Acyl_CoA_acyltransferase"/>
</dbReference>
<evidence type="ECO:0000313" key="4">
    <source>
        <dbReference type="Proteomes" id="UP001224775"/>
    </source>
</evidence>
<proteinExistence type="predicted"/>